<evidence type="ECO:0000313" key="2">
    <source>
        <dbReference type="Proteomes" id="UP000307720"/>
    </source>
</evidence>
<sequence length="523" mass="57746">MKCPKCGKEWNQLNTIASNTYICPFCGDNFGSDGEKREDFQQVLLSLVEAQGIDLLEDTSRLNAFLMDLAPRSEKERKLVIMVLREGVLSQIMKLINEDEDNQKFGINKCIKQLVADIWITEVAARYAVFVIANCVGIKVELDVSNSTSNAGSTSSESEATSDKIMTKDLGLVSEDAINYALKDCNAIGFKAIAANKNIEGLKIPDNVISIYPKAFLNCINLKSIEFSKNMKNIGAGAFEGCCSLENIVIEEGSSFKVINGILIDKTNKKAVRALNKDTLTEVEVPNGVITICKKAFDRAKVQKIHLPMSIKTIEEGAFFLVQSLDQYIVDPKNTVFRAIGGVLHDRQGKELISYAQGKSDINYYIEDSVEKIGTQAFSCSGNLQSITFPSSVRKIGFKAFEYCINLENLILPGSIEIIGDRAFQYCQNLKGIMLSRCIQEIGDCAFYGCEKLESISVPKSVKKIGNLAFANCTGVKSVIIQENVEFIGDGAFVGCKDVEISIKDNLYVETYCNSRGIRFKKL</sequence>
<accession>A0AC61QV47</accession>
<evidence type="ECO:0000313" key="1">
    <source>
        <dbReference type="EMBL" id="TGX96446.1"/>
    </source>
</evidence>
<organism evidence="1 2">
    <name type="scientific">Hominisplanchenecus murintestinalis</name>
    <dbReference type="NCBI Taxonomy" id="2941517"/>
    <lineage>
        <taxon>Bacteria</taxon>
        <taxon>Bacillati</taxon>
        <taxon>Bacillota</taxon>
        <taxon>Clostridia</taxon>
        <taxon>Lachnospirales</taxon>
        <taxon>Lachnospiraceae</taxon>
        <taxon>Hominisplanchenecus</taxon>
    </lineage>
</organism>
<name>A0AC61QV47_9FIRM</name>
<keyword evidence="2" id="KW-1185">Reference proteome</keyword>
<proteinExistence type="predicted"/>
<comment type="caution">
    <text evidence="1">The sequence shown here is derived from an EMBL/GenBank/DDBJ whole genome shotgun (WGS) entry which is preliminary data.</text>
</comment>
<gene>
    <name evidence="1" type="ORF">E5357_16095</name>
</gene>
<dbReference type="EMBL" id="SRZB01000062">
    <property type="protein sequence ID" value="TGX96446.1"/>
    <property type="molecule type" value="Genomic_DNA"/>
</dbReference>
<dbReference type="Proteomes" id="UP000307720">
    <property type="component" value="Unassembled WGS sequence"/>
</dbReference>
<reference evidence="1" key="1">
    <citation type="submission" date="2019-04" db="EMBL/GenBank/DDBJ databases">
        <title>Microbes associate with the intestines of laboratory mice.</title>
        <authorList>
            <person name="Navarre W."/>
            <person name="Wong E."/>
            <person name="Huang K."/>
            <person name="Tropini C."/>
            <person name="Ng K."/>
            <person name="Yu B."/>
        </authorList>
    </citation>
    <scope>NUCLEOTIDE SEQUENCE</scope>
    <source>
        <strain evidence="1">NM72_1-8</strain>
    </source>
</reference>
<protein>
    <submittedName>
        <fullName evidence="1">Leucine-rich repeat domain-containing protein</fullName>
    </submittedName>
</protein>